<accession>A0ABY6FTH9</accession>
<dbReference type="PROSITE" id="PS51257">
    <property type="entry name" value="PROKAR_LIPOPROTEIN"/>
    <property type="match status" value="1"/>
</dbReference>
<protein>
    <submittedName>
        <fullName evidence="2">Uncharacterized protein</fullName>
    </submittedName>
</protein>
<evidence type="ECO:0000256" key="1">
    <source>
        <dbReference type="SAM" id="Phobius"/>
    </source>
</evidence>
<feature type="transmembrane region" description="Helical" evidence="1">
    <location>
        <begin position="116"/>
        <end position="140"/>
    </location>
</feature>
<evidence type="ECO:0000313" key="3">
    <source>
        <dbReference type="Proteomes" id="UP001063368"/>
    </source>
</evidence>
<keyword evidence="3" id="KW-1185">Reference proteome</keyword>
<dbReference type="EMBL" id="CP106856">
    <property type="protein sequence ID" value="UYB36530.1"/>
    <property type="molecule type" value="Genomic_DNA"/>
</dbReference>
<feature type="transmembrane region" description="Helical" evidence="1">
    <location>
        <begin position="19"/>
        <end position="38"/>
    </location>
</feature>
<keyword evidence="1" id="KW-0472">Membrane</keyword>
<reference evidence="2" key="1">
    <citation type="submission" date="2022-09" db="EMBL/GenBank/DDBJ databases">
        <authorList>
            <person name="Li D."/>
            <person name="Cheng J."/>
            <person name="Li Y."/>
        </authorList>
    </citation>
    <scope>NUCLEOTIDE SEQUENCE</scope>
    <source>
        <strain evidence="2">DL</strain>
    </source>
</reference>
<proteinExistence type="predicted"/>
<feature type="transmembrane region" description="Helical" evidence="1">
    <location>
        <begin position="152"/>
        <end position="172"/>
    </location>
</feature>
<evidence type="ECO:0000313" key="2">
    <source>
        <dbReference type="EMBL" id="UYB36530.1"/>
    </source>
</evidence>
<dbReference type="Proteomes" id="UP001063368">
    <property type="component" value="Chromosome"/>
</dbReference>
<keyword evidence="1" id="KW-1133">Transmembrane helix</keyword>
<sequence>MTSTPIRQAITNKERFVDIFWPGLIVGTLMTAACIFAFRKRDAISGFASSQPEFFLGDKIAKRADTGPERMKAALLLPILGGMVMGVVLVILSLTGVLQHSVPDGPNPLTQGSGPLVPVFMVLVLIGLGFGALGLIQTFVRRNNPPTRAQQRRIGAAGFGFMVAAGVVFYFITKS</sequence>
<dbReference type="RefSeq" id="WP_263128202.1">
    <property type="nucleotide sequence ID" value="NZ_CP106856.1"/>
</dbReference>
<name>A0ABY6FTH9_9MICC</name>
<feature type="transmembrane region" description="Helical" evidence="1">
    <location>
        <begin position="73"/>
        <end position="96"/>
    </location>
</feature>
<organism evidence="2 3">
    <name type="scientific">Arthrobacter koreensis</name>
    <dbReference type="NCBI Taxonomy" id="199136"/>
    <lineage>
        <taxon>Bacteria</taxon>
        <taxon>Bacillati</taxon>
        <taxon>Actinomycetota</taxon>
        <taxon>Actinomycetes</taxon>
        <taxon>Micrococcales</taxon>
        <taxon>Micrococcaceae</taxon>
        <taxon>Arthrobacter</taxon>
    </lineage>
</organism>
<keyword evidence="1" id="KW-0812">Transmembrane</keyword>
<gene>
    <name evidence="2" type="ORF">N9A08_02250</name>
</gene>